<dbReference type="Gene3D" id="3.20.20.140">
    <property type="entry name" value="Metal-dependent hydrolases"/>
    <property type="match status" value="1"/>
</dbReference>
<feature type="binding site" evidence="3">
    <location>
        <position position="6"/>
    </location>
    <ligand>
        <name>a divalent metal cation</name>
        <dbReference type="ChEBI" id="CHEBI:60240"/>
        <label>1</label>
    </ligand>
</feature>
<dbReference type="NCBIfam" id="TIGR00010">
    <property type="entry name" value="YchF/TatD family DNA exonuclease"/>
    <property type="match status" value="1"/>
</dbReference>
<dbReference type="PANTHER" id="PTHR46124">
    <property type="entry name" value="D-AMINOACYL-TRNA DEACYLASE"/>
    <property type="match status" value="1"/>
</dbReference>
<dbReference type="PROSITE" id="PS01091">
    <property type="entry name" value="TATD_3"/>
    <property type="match status" value="1"/>
</dbReference>
<evidence type="ECO:0000256" key="2">
    <source>
        <dbReference type="ARBA" id="ARBA00022801"/>
    </source>
</evidence>
<comment type="caution">
    <text evidence="4">The sequence shown here is derived from an EMBL/GenBank/DDBJ whole genome shotgun (WGS) entry which is preliminary data.</text>
</comment>
<dbReference type="GO" id="GO:0016788">
    <property type="term" value="F:hydrolase activity, acting on ester bonds"/>
    <property type="evidence" value="ECO:0007669"/>
    <property type="project" value="InterPro"/>
</dbReference>
<dbReference type="GO" id="GO:0004536">
    <property type="term" value="F:DNA nuclease activity"/>
    <property type="evidence" value="ECO:0007669"/>
    <property type="project" value="InterPro"/>
</dbReference>
<evidence type="ECO:0000313" key="4">
    <source>
        <dbReference type="EMBL" id="HIR69908.1"/>
    </source>
</evidence>
<protein>
    <submittedName>
        <fullName evidence="4">TatD family hydrolase</fullName>
    </submittedName>
</protein>
<proteinExistence type="predicted"/>
<feature type="binding site" evidence="3">
    <location>
        <position position="92"/>
    </location>
    <ligand>
        <name>a divalent metal cation</name>
        <dbReference type="ChEBI" id="CHEBI:60240"/>
        <label>1</label>
    </ligand>
</feature>
<accession>A0A9D1E7W8</accession>
<sequence>MIFDSHAHYEDEKFDSDRIELLSGMREKGIGTVVNVGSTIETSKKSIALAEQYEDVYAAIGVHPSEIGCLSEEGMEWLRERSAHPKVVAIGEIGLDYYWDKDSDVRLRQQDWFRRQLQLAAEVKLPVIIHSRDAAEDTMKILREFHGQHPEIKNPGVVHCYSYSPEIAEELVAMGWYIGVGGVVTFKNARKLVETVKRISIERILSETDCPYMAPEPYRGRRNSSYYLPEILKKIAEIKGIAPGEAERITEENARRMYGIRTGRH</sequence>
<feature type="binding site" evidence="3">
    <location>
        <position position="130"/>
    </location>
    <ligand>
        <name>a divalent metal cation</name>
        <dbReference type="ChEBI" id="CHEBI:60240"/>
        <label>2</label>
    </ligand>
</feature>
<dbReference type="CDD" id="cd01310">
    <property type="entry name" value="TatD_DNAse"/>
    <property type="match status" value="1"/>
</dbReference>
<feature type="binding site" evidence="3">
    <location>
        <position position="8"/>
    </location>
    <ligand>
        <name>a divalent metal cation</name>
        <dbReference type="ChEBI" id="CHEBI:60240"/>
        <label>1</label>
    </ligand>
</feature>
<dbReference type="PROSITE" id="PS01090">
    <property type="entry name" value="TATD_2"/>
    <property type="match status" value="1"/>
</dbReference>
<dbReference type="AlphaFoldDB" id="A0A9D1E7W8"/>
<dbReference type="EMBL" id="DVHM01000024">
    <property type="protein sequence ID" value="HIR69908.1"/>
    <property type="molecule type" value="Genomic_DNA"/>
</dbReference>
<dbReference type="GO" id="GO:0046872">
    <property type="term" value="F:metal ion binding"/>
    <property type="evidence" value="ECO:0007669"/>
    <property type="project" value="UniProtKB-KW"/>
</dbReference>
<dbReference type="PANTHER" id="PTHR46124:SF2">
    <property type="entry name" value="D-AMINOACYL-TRNA DEACYLASE"/>
    <property type="match status" value="1"/>
</dbReference>
<gene>
    <name evidence="4" type="ORF">IAA55_01345</name>
</gene>
<dbReference type="GO" id="GO:0005829">
    <property type="term" value="C:cytosol"/>
    <property type="evidence" value="ECO:0007669"/>
    <property type="project" value="TreeGrafter"/>
</dbReference>
<dbReference type="FunFam" id="3.20.20.140:FF:000005">
    <property type="entry name" value="TatD family hydrolase"/>
    <property type="match status" value="1"/>
</dbReference>
<dbReference type="InterPro" id="IPR001130">
    <property type="entry name" value="TatD-like"/>
</dbReference>
<evidence type="ECO:0000256" key="3">
    <source>
        <dbReference type="PIRSR" id="PIRSR005902-1"/>
    </source>
</evidence>
<dbReference type="InterPro" id="IPR018228">
    <property type="entry name" value="DNase_TatD-rel_CS"/>
</dbReference>
<keyword evidence="1 3" id="KW-0479">Metal-binding</keyword>
<evidence type="ECO:0000256" key="1">
    <source>
        <dbReference type="ARBA" id="ARBA00022723"/>
    </source>
</evidence>
<name>A0A9D1E7W8_9FIRM</name>
<dbReference type="InterPro" id="IPR015991">
    <property type="entry name" value="TatD/YcfH-like"/>
</dbReference>
<dbReference type="Proteomes" id="UP000823912">
    <property type="component" value="Unassembled WGS sequence"/>
</dbReference>
<evidence type="ECO:0000313" key="5">
    <source>
        <dbReference type="Proteomes" id="UP000823912"/>
    </source>
</evidence>
<keyword evidence="2 4" id="KW-0378">Hydrolase</keyword>
<feature type="binding site" evidence="3">
    <location>
        <position position="209"/>
    </location>
    <ligand>
        <name>a divalent metal cation</name>
        <dbReference type="ChEBI" id="CHEBI:60240"/>
        <label>1</label>
    </ligand>
</feature>
<reference evidence="4" key="1">
    <citation type="submission" date="2020-10" db="EMBL/GenBank/DDBJ databases">
        <authorList>
            <person name="Gilroy R."/>
        </authorList>
    </citation>
    <scope>NUCLEOTIDE SEQUENCE</scope>
    <source>
        <strain evidence="4">ChiSjej5B23-6657</strain>
    </source>
</reference>
<dbReference type="SUPFAM" id="SSF51556">
    <property type="entry name" value="Metallo-dependent hydrolases"/>
    <property type="match status" value="1"/>
</dbReference>
<dbReference type="Pfam" id="PF01026">
    <property type="entry name" value="TatD_DNase"/>
    <property type="match status" value="1"/>
</dbReference>
<dbReference type="InterPro" id="IPR032466">
    <property type="entry name" value="Metal_Hydrolase"/>
</dbReference>
<feature type="binding site" evidence="3">
    <location>
        <position position="159"/>
    </location>
    <ligand>
        <name>a divalent metal cation</name>
        <dbReference type="ChEBI" id="CHEBI:60240"/>
        <label>2</label>
    </ligand>
</feature>
<dbReference type="PIRSF" id="PIRSF005902">
    <property type="entry name" value="DNase_TatD"/>
    <property type="match status" value="1"/>
</dbReference>
<reference evidence="4" key="2">
    <citation type="journal article" date="2021" name="PeerJ">
        <title>Extensive microbial diversity within the chicken gut microbiome revealed by metagenomics and culture.</title>
        <authorList>
            <person name="Gilroy R."/>
            <person name="Ravi A."/>
            <person name="Getino M."/>
            <person name="Pursley I."/>
            <person name="Horton D.L."/>
            <person name="Alikhan N.F."/>
            <person name="Baker D."/>
            <person name="Gharbi K."/>
            <person name="Hall N."/>
            <person name="Watson M."/>
            <person name="Adriaenssens E.M."/>
            <person name="Foster-Nyarko E."/>
            <person name="Jarju S."/>
            <person name="Secka A."/>
            <person name="Antonio M."/>
            <person name="Oren A."/>
            <person name="Chaudhuri R.R."/>
            <person name="La Ragione R."/>
            <person name="Hildebrand F."/>
            <person name="Pallen M.J."/>
        </authorList>
    </citation>
    <scope>NUCLEOTIDE SEQUENCE</scope>
    <source>
        <strain evidence="4">ChiSjej5B23-6657</strain>
    </source>
</reference>
<organism evidence="4 5">
    <name type="scientific">Candidatus Pullilachnospira gallistercoris</name>
    <dbReference type="NCBI Taxonomy" id="2840911"/>
    <lineage>
        <taxon>Bacteria</taxon>
        <taxon>Bacillati</taxon>
        <taxon>Bacillota</taxon>
        <taxon>Clostridia</taxon>
        <taxon>Lachnospirales</taxon>
        <taxon>Lachnospiraceae</taxon>
        <taxon>Lachnospiraceae incertae sedis</taxon>
        <taxon>Candidatus Pullilachnospira</taxon>
    </lineage>
</organism>